<feature type="domain" description="Integrase catalytic" evidence="1">
    <location>
        <begin position="118"/>
        <end position="296"/>
    </location>
</feature>
<sequence length="316" mass="36520">MGQLLHGSAKTTHAVRAELQRSQAPVAQLAKRCGINEKTVIKWRRRQSVEDMPMGPKERRSTVLSPMEEAAIVALRVQARLPLDDVFIALKDVIPNLTRSSLHRCLQRHGISRLPKADREKPKKFKKYEIGYFHIDIAELRYEGGKGFLYVAVDRTSKLVFARIYRRATKLAAAAFLRVLIKTVPYRIHTILTDNGVQFVQRDQGGTLGWIGHIFGRVCEQNGIEHRLTKPYHPWTNGQAERMVRTIKEATVKSFHYTSINELRRHVRDWLVAYNFAKQLKALRFKTPYEAIEELWKSKPDIFNMEPHHHTLGLNT</sequence>
<dbReference type="Proteomes" id="UP000198339">
    <property type="component" value="Unassembled WGS sequence"/>
</dbReference>
<proteinExistence type="predicted"/>
<evidence type="ECO:0000259" key="1">
    <source>
        <dbReference type="PROSITE" id="PS50994"/>
    </source>
</evidence>
<dbReference type="AlphaFoldDB" id="A0A239I9W6"/>
<dbReference type="PANTHER" id="PTHR35004:SF7">
    <property type="entry name" value="INTEGRASE PROTEIN"/>
    <property type="match status" value="1"/>
</dbReference>
<dbReference type="PROSITE" id="PS50994">
    <property type="entry name" value="INTEGRASE"/>
    <property type="match status" value="1"/>
</dbReference>
<dbReference type="SUPFAM" id="SSF53098">
    <property type="entry name" value="Ribonuclease H-like"/>
    <property type="match status" value="1"/>
</dbReference>
<dbReference type="EMBL" id="FZPA01000007">
    <property type="protein sequence ID" value="SNS89853.1"/>
    <property type="molecule type" value="Genomic_DNA"/>
</dbReference>
<dbReference type="InterPro" id="IPR047656">
    <property type="entry name" value="IS481-like_transpos"/>
</dbReference>
<dbReference type="PANTHER" id="PTHR35004">
    <property type="entry name" value="TRANSPOSASE RV3428C-RELATED"/>
    <property type="match status" value="1"/>
</dbReference>
<dbReference type="InterPro" id="IPR012337">
    <property type="entry name" value="RNaseH-like_sf"/>
</dbReference>
<evidence type="ECO:0000313" key="2">
    <source>
        <dbReference type="EMBL" id="SNS89853.1"/>
    </source>
</evidence>
<dbReference type="RefSeq" id="WP_089216024.1">
    <property type="nucleotide sequence ID" value="NZ_CP076394.1"/>
</dbReference>
<keyword evidence="3" id="KW-1185">Reference proteome</keyword>
<dbReference type="InterPro" id="IPR001584">
    <property type="entry name" value="Integrase_cat-core"/>
</dbReference>
<gene>
    <name evidence="2" type="ORF">SAMN06295955_10786</name>
</gene>
<dbReference type="Gene3D" id="3.30.420.10">
    <property type="entry name" value="Ribonuclease H-like superfamily/Ribonuclease H"/>
    <property type="match status" value="1"/>
</dbReference>
<dbReference type="InterPro" id="IPR036397">
    <property type="entry name" value="RNaseH_sf"/>
</dbReference>
<dbReference type="SUPFAM" id="SSF46689">
    <property type="entry name" value="Homeodomain-like"/>
    <property type="match status" value="1"/>
</dbReference>
<dbReference type="NCBIfam" id="NF033577">
    <property type="entry name" value="transpos_IS481"/>
    <property type="match status" value="1"/>
</dbReference>
<evidence type="ECO:0000313" key="3">
    <source>
        <dbReference type="Proteomes" id="UP000198339"/>
    </source>
</evidence>
<dbReference type="GO" id="GO:0015074">
    <property type="term" value="P:DNA integration"/>
    <property type="evidence" value="ECO:0007669"/>
    <property type="project" value="InterPro"/>
</dbReference>
<protein>
    <submittedName>
        <fullName evidence="2">Integrase core domain-containing protein</fullName>
    </submittedName>
</protein>
<dbReference type="GO" id="GO:0003676">
    <property type="term" value="F:nucleic acid binding"/>
    <property type="evidence" value="ECO:0007669"/>
    <property type="project" value="InterPro"/>
</dbReference>
<reference evidence="2 3" key="1">
    <citation type="submission" date="2017-06" db="EMBL/GenBank/DDBJ databases">
        <authorList>
            <person name="Kim H.J."/>
            <person name="Triplett B.A."/>
        </authorList>
    </citation>
    <scope>NUCLEOTIDE SEQUENCE [LARGE SCALE GENOMIC DNA]</scope>
    <source>
        <strain evidence="2 3">DS15</strain>
    </source>
</reference>
<organism evidence="2 3">
    <name type="scientific">Sphingopyxis indica</name>
    <dbReference type="NCBI Taxonomy" id="436663"/>
    <lineage>
        <taxon>Bacteria</taxon>
        <taxon>Pseudomonadati</taxon>
        <taxon>Pseudomonadota</taxon>
        <taxon>Alphaproteobacteria</taxon>
        <taxon>Sphingomonadales</taxon>
        <taxon>Sphingomonadaceae</taxon>
        <taxon>Sphingopyxis</taxon>
    </lineage>
</organism>
<name>A0A239I9W6_9SPHN</name>
<accession>A0A239I9W6</accession>
<dbReference type="InterPro" id="IPR009057">
    <property type="entry name" value="Homeodomain-like_sf"/>
</dbReference>
<dbReference type="OrthoDB" id="9803878at2"/>
<dbReference type="Pfam" id="PF13683">
    <property type="entry name" value="rve_3"/>
    <property type="match status" value="1"/>
</dbReference>